<dbReference type="Pfam" id="PF02518">
    <property type="entry name" value="HATPase_c"/>
    <property type="match status" value="1"/>
</dbReference>
<dbReference type="EC" id="2.7.13.3" evidence="2"/>
<dbReference type="FunFam" id="3.30.565.10:FF:000006">
    <property type="entry name" value="Sensor histidine kinase WalK"/>
    <property type="match status" value="1"/>
</dbReference>
<dbReference type="SUPFAM" id="SSF47384">
    <property type="entry name" value="Homodimeric domain of signal transducing histidine kinase"/>
    <property type="match status" value="1"/>
</dbReference>
<dbReference type="InterPro" id="IPR003661">
    <property type="entry name" value="HisK_dim/P_dom"/>
</dbReference>
<dbReference type="PRINTS" id="PR00344">
    <property type="entry name" value="BCTRLSENSOR"/>
</dbReference>
<evidence type="ECO:0000313" key="9">
    <source>
        <dbReference type="EMBL" id="EKV31458.1"/>
    </source>
</evidence>
<protein>
    <recommendedName>
        <fullName evidence="2">histidine kinase</fullName>
        <ecNumber evidence="2">2.7.13.3</ecNumber>
    </recommendedName>
</protein>
<keyword evidence="6" id="KW-0812">Transmembrane</keyword>
<dbReference type="InterPro" id="IPR035965">
    <property type="entry name" value="PAS-like_dom_sf"/>
</dbReference>
<evidence type="ECO:0000256" key="6">
    <source>
        <dbReference type="SAM" id="Phobius"/>
    </source>
</evidence>
<reference evidence="9 10" key="1">
    <citation type="journal article" date="2013" name="Genome Announc.">
        <title>Draft Genome Sequence of an Alphaproteobacterium, Caenispirillum salinarum AK4(T), Isolated from a Solar Saltern.</title>
        <authorList>
            <person name="Khatri I."/>
            <person name="Singh A."/>
            <person name="Korpole S."/>
            <person name="Pinnaka A.K."/>
            <person name="Subramanian S."/>
        </authorList>
    </citation>
    <scope>NUCLEOTIDE SEQUENCE [LARGE SCALE GENOMIC DNA]</scope>
    <source>
        <strain evidence="9 10">AK4</strain>
    </source>
</reference>
<dbReference type="SMART" id="SM00387">
    <property type="entry name" value="HATPase_c"/>
    <property type="match status" value="1"/>
</dbReference>
<dbReference type="InterPro" id="IPR013655">
    <property type="entry name" value="PAS_fold_3"/>
</dbReference>
<evidence type="ECO:0000256" key="2">
    <source>
        <dbReference type="ARBA" id="ARBA00012438"/>
    </source>
</evidence>
<dbReference type="SUPFAM" id="SSF55785">
    <property type="entry name" value="PYP-like sensor domain (PAS domain)"/>
    <property type="match status" value="1"/>
</dbReference>
<dbReference type="PROSITE" id="PS50109">
    <property type="entry name" value="HIS_KIN"/>
    <property type="match status" value="1"/>
</dbReference>
<dbReference type="eggNOG" id="COG4251">
    <property type="taxonomic scope" value="Bacteria"/>
</dbReference>
<proteinExistence type="predicted"/>
<dbReference type="RefSeq" id="WP_009539939.1">
    <property type="nucleotide sequence ID" value="NZ_ANHY01000006.1"/>
</dbReference>
<dbReference type="Gene3D" id="3.30.450.20">
    <property type="entry name" value="PAS domain"/>
    <property type="match status" value="1"/>
</dbReference>
<keyword evidence="6" id="KW-1133">Transmembrane helix</keyword>
<dbReference type="EMBL" id="ANHY01000006">
    <property type="protein sequence ID" value="EKV31458.1"/>
    <property type="molecule type" value="Genomic_DNA"/>
</dbReference>
<dbReference type="InterPro" id="IPR000700">
    <property type="entry name" value="PAS-assoc_C"/>
</dbReference>
<evidence type="ECO:0000256" key="4">
    <source>
        <dbReference type="ARBA" id="ARBA00022679"/>
    </source>
</evidence>
<dbReference type="Gene3D" id="3.30.565.10">
    <property type="entry name" value="Histidine kinase-like ATPase, C-terminal domain"/>
    <property type="match status" value="1"/>
</dbReference>
<evidence type="ECO:0000256" key="1">
    <source>
        <dbReference type="ARBA" id="ARBA00000085"/>
    </source>
</evidence>
<dbReference type="CDD" id="cd00082">
    <property type="entry name" value="HisKA"/>
    <property type="match status" value="1"/>
</dbReference>
<evidence type="ECO:0000259" key="7">
    <source>
        <dbReference type="PROSITE" id="PS50109"/>
    </source>
</evidence>
<dbReference type="AlphaFoldDB" id="K9HM83"/>
<dbReference type="InterPro" id="IPR004358">
    <property type="entry name" value="Sig_transdc_His_kin-like_C"/>
</dbReference>
<comment type="caution">
    <text evidence="9">The sequence shown here is derived from an EMBL/GenBank/DDBJ whole genome shotgun (WGS) entry which is preliminary data.</text>
</comment>
<evidence type="ECO:0000313" key="10">
    <source>
        <dbReference type="Proteomes" id="UP000009881"/>
    </source>
</evidence>
<keyword evidence="10" id="KW-1185">Reference proteome</keyword>
<evidence type="ECO:0000256" key="5">
    <source>
        <dbReference type="ARBA" id="ARBA00022777"/>
    </source>
</evidence>
<keyword evidence="6" id="KW-0472">Membrane</keyword>
<dbReference type="PATRIC" id="fig|1238182.3.peg.1494"/>
<dbReference type="InterPro" id="IPR036097">
    <property type="entry name" value="HisK_dim/P_sf"/>
</dbReference>
<dbReference type="InterPro" id="IPR003594">
    <property type="entry name" value="HATPase_dom"/>
</dbReference>
<organism evidence="9 10">
    <name type="scientific">Caenispirillum salinarum AK4</name>
    <dbReference type="NCBI Taxonomy" id="1238182"/>
    <lineage>
        <taxon>Bacteria</taxon>
        <taxon>Pseudomonadati</taxon>
        <taxon>Pseudomonadota</taxon>
        <taxon>Alphaproteobacteria</taxon>
        <taxon>Rhodospirillales</taxon>
        <taxon>Novispirillaceae</taxon>
        <taxon>Caenispirillum</taxon>
    </lineage>
</organism>
<dbReference type="Gene3D" id="1.10.287.130">
    <property type="match status" value="1"/>
</dbReference>
<accession>K9HM83</accession>
<dbReference type="Proteomes" id="UP000009881">
    <property type="component" value="Unassembled WGS sequence"/>
</dbReference>
<gene>
    <name evidence="9" type="ORF">C882_3831</name>
</gene>
<feature type="domain" description="PAC" evidence="8">
    <location>
        <begin position="402"/>
        <end position="455"/>
    </location>
</feature>
<dbReference type="SMART" id="SM00388">
    <property type="entry name" value="HisKA"/>
    <property type="match status" value="1"/>
</dbReference>
<keyword evidence="4" id="KW-0808">Transferase</keyword>
<dbReference type="Pfam" id="PF00512">
    <property type="entry name" value="HisKA"/>
    <property type="match status" value="1"/>
</dbReference>
<dbReference type="GO" id="GO:0000155">
    <property type="term" value="F:phosphorelay sensor kinase activity"/>
    <property type="evidence" value="ECO:0007669"/>
    <property type="project" value="InterPro"/>
</dbReference>
<dbReference type="CDD" id="cd00130">
    <property type="entry name" value="PAS"/>
    <property type="match status" value="1"/>
</dbReference>
<feature type="transmembrane region" description="Helical" evidence="6">
    <location>
        <begin position="289"/>
        <end position="309"/>
    </location>
</feature>
<evidence type="ECO:0000256" key="3">
    <source>
        <dbReference type="ARBA" id="ARBA00022553"/>
    </source>
</evidence>
<dbReference type="SMART" id="SM00086">
    <property type="entry name" value="PAC"/>
    <property type="match status" value="1"/>
</dbReference>
<dbReference type="InterPro" id="IPR005467">
    <property type="entry name" value="His_kinase_dom"/>
</dbReference>
<dbReference type="OrthoDB" id="7320128at2"/>
<dbReference type="NCBIfam" id="TIGR00229">
    <property type="entry name" value="sensory_box"/>
    <property type="match status" value="1"/>
</dbReference>
<dbReference type="InterPro" id="IPR001610">
    <property type="entry name" value="PAC"/>
</dbReference>
<keyword evidence="3" id="KW-0597">Phosphoprotein</keyword>
<feature type="domain" description="Histidine kinase" evidence="7">
    <location>
        <begin position="473"/>
        <end position="694"/>
    </location>
</feature>
<dbReference type="STRING" id="1238182.C882_3831"/>
<dbReference type="PANTHER" id="PTHR43304">
    <property type="entry name" value="PHYTOCHROME-LIKE PROTEIN CPH1"/>
    <property type="match status" value="1"/>
</dbReference>
<dbReference type="SUPFAM" id="SSF55874">
    <property type="entry name" value="ATPase domain of HSP90 chaperone/DNA topoisomerase II/histidine kinase"/>
    <property type="match status" value="1"/>
</dbReference>
<name>K9HM83_9PROT</name>
<comment type="catalytic activity">
    <reaction evidence="1">
        <text>ATP + protein L-histidine = ADP + protein N-phospho-L-histidine.</text>
        <dbReference type="EC" id="2.7.13.3"/>
    </reaction>
</comment>
<evidence type="ECO:0000259" key="8">
    <source>
        <dbReference type="PROSITE" id="PS50113"/>
    </source>
</evidence>
<dbReference type="InterPro" id="IPR052162">
    <property type="entry name" value="Sensor_kinase/Photoreceptor"/>
</dbReference>
<dbReference type="PROSITE" id="PS50113">
    <property type="entry name" value="PAC"/>
    <property type="match status" value="1"/>
</dbReference>
<dbReference type="Pfam" id="PF08447">
    <property type="entry name" value="PAS_3"/>
    <property type="match status" value="1"/>
</dbReference>
<keyword evidence="5" id="KW-0418">Kinase</keyword>
<dbReference type="InterPro" id="IPR000014">
    <property type="entry name" value="PAS"/>
</dbReference>
<sequence>MPAATDSAARSRRVTLAAVLGAVSLCALGLSAGTWVLLQERTATLRLAQIDAMHLARQVASDAATLALLGDKAAVDANRVAYRNPHQPARIDFDLDSQAALLPGMHSGAVFGARGQRIAASVRFPEISRSWRQQVLERHRDGWEDMIISSAPETGVPGTIAVSRARWNDARSFEGYAVSLVDLSRLGEWAAEQARMSGATVMLMLSDGTVLAPLAKGGPAPVDNPAVLRRRLDAALKSVRNGKETDPDTALETAGVVVGVGLARDFPLIGLVEMARDGILADWSRRRDIAAAGGVVMVLAVALALALFVRGERRRARAEEGLRLSEERLGAALENGNLSLWDWDVATNSVVFGPRLPAMLGYGPGELDLSVEGFQALMHPDDKPRAMAALMAHVETPDNGVFAAEHRLRRKDGGWTWIADRGRAVEVDAQGRAVRVIGVHADITRRKQAETALHEKSRALEDSNRDLEQFAYIASHDLQEPLRMVSSYLSLLLRREGDRLSDKGRGYADTAADGAKRMGQLIRDLLEYSRVGTRGEEPAPQDTAAVLAEAVENLGIAVAESGATITVAPDAPPVLGDRSQLVRLVQNLVGNALKYRAPDREPVISVGWRLQEDEDAAGGMVILSVADNGIGIDPADFDRLFQIFQRLHARDEYEGTGIGLAVCRRIVERHGGRLWVDSAPGEGSTFHAALPRAAEAPAPDVAAETPVRALAS</sequence>
<dbReference type="PANTHER" id="PTHR43304:SF1">
    <property type="entry name" value="PAC DOMAIN-CONTAINING PROTEIN"/>
    <property type="match status" value="1"/>
</dbReference>
<dbReference type="InterPro" id="IPR036890">
    <property type="entry name" value="HATPase_C_sf"/>
</dbReference>